<organism evidence="3 4">
    <name type="scientific">Anthostomella pinea</name>
    <dbReference type="NCBI Taxonomy" id="933095"/>
    <lineage>
        <taxon>Eukaryota</taxon>
        <taxon>Fungi</taxon>
        <taxon>Dikarya</taxon>
        <taxon>Ascomycota</taxon>
        <taxon>Pezizomycotina</taxon>
        <taxon>Sordariomycetes</taxon>
        <taxon>Xylariomycetidae</taxon>
        <taxon>Xylariales</taxon>
        <taxon>Xylariaceae</taxon>
        <taxon>Anthostomella</taxon>
    </lineage>
</organism>
<dbReference type="InterPro" id="IPR000250">
    <property type="entry name" value="Peptidase_G1"/>
</dbReference>
<dbReference type="Pfam" id="PF01828">
    <property type="entry name" value="Peptidase_A4"/>
    <property type="match status" value="1"/>
</dbReference>
<name>A0AAI8VRH7_9PEZI</name>
<keyword evidence="2" id="KW-0732">Signal</keyword>
<sequence length="259" mass="27419">MKLSTALGHLALLTASLTDAAVVARPENGLLNKRANIQNPQNAGVFVYPPDGLSFTQIAAVLTIPSSVTVPDGAPAGNYYGSAWIGLDGDANGATSLVQTGIRWNLVDNVLSWQTWYEWLPQAETDISDGSITIQPGDQFTLIIHVDSPTQVTISITDTTQNEAAQTYAVTAPEGSSVSGNTAEWTVENLHPSQNLNFADFGVVTFASCSAQLSDGSYQYPPSGDDWYIVDDAGNQLNYVTVGDNTVTVQYRPSGGSVG</sequence>
<gene>
    <name evidence="3" type="ORF">KHLLAP_LOCUS13214</name>
</gene>
<feature type="chain" id="PRO_5042534708" evidence="2">
    <location>
        <begin position="21"/>
        <end position="259"/>
    </location>
</feature>
<dbReference type="GO" id="GO:0006508">
    <property type="term" value="P:proteolysis"/>
    <property type="evidence" value="ECO:0007669"/>
    <property type="project" value="InterPro"/>
</dbReference>
<dbReference type="CDD" id="cd13426">
    <property type="entry name" value="Peptidase_G1"/>
    <property type="match status" value="1"/>
</dbReference>
<dbReference type="GO" id="GO:0070007">
    <property type="term" value="F:glutamic-type endopeptidase activity"/>
    <property type="evidence" value="ECO:0007669"/>
    <property type="project" value="InterPro"/>
</dbReference>
<dbReference type="Proteomes" id="UP001295740">
    <property type="component" value="Unassembled WGS sequence"/>
</dbReference>
<dbReference type="EMBL" id="CAUWAG010000020">
    <property type="protein sequence ID" value="CAJ2512746.1"/>
    <property type="molecule type" value="Genomic_DNA"/>
</dbReference>
<comment type="caution">
    <text evidence="3">The sequence shown here is derived from an EMBL/GenBank/DDBJ whole genome shotgun (WGS) entry which is preliminary data.</text>
</comment>
<feature type="signal peptide" evidence="2">
    <location>
        <begin position="1"/>
        <end position="20"/>
    </location>
</feature>
<proteinExistence type="predicted"/>
<reference evidence="3" key="1">
    <citation type="submission" date="2023-10" db="EMBL/GenBank/DDBJ databases">
        <authorList>
            <person name="Hackl T."/>
        </authorList>
    </citation>
    <scope>NUCLEOTIDE SEQUENCE</scope>
</reference>
<protein>
    <submittedName>
        <fullName evidence="3">Uu.00g008650.m01.CDS01</fullName>
    </submittedName>
</protein>
<feature type="active site" description="Proton acceptor" evidence="1">
    <location>
        <position position="188"/>
    </location>
</feature>
<dbReference type="InterPro" id="IPR038656">
    <property type="entry name" value="Peptidase_G1_sf"/>
</dbReference>
<evidence type="ECO:0000313" key="4">
    <source>
        <dbReference type="Proteomes" id="UP001295740"/>
    </source>
</evidence>
<evidence type="ECO:0000256" key="1">
    <source>
        <dbReference type="PIRSR" id="PIRSR600250-50"/>
    </source>
</evidence>
<evidence type="ECO:0000256" key="2">
    <source>
        <dbReference type="SAM" id="SignalP"/>
    </source>
</evidence>
<dbReference type="PANTHER" id="PTHR37536:SF1">
    <property type="entry name" value="ASPERGILLOPEPSIN, PUTAITVE (AFU_ORTHOLOGUE AFUA_7G01200)"/>
    <property type="match status" value="1"/>
</dbReference>
<dbReference type="InterPro" id="IPR013320">
    <property type="entry name" value="ConA-like_dom_sf"/>
</dbReference>
<evidence type="ECO:0000313" key="3">
    <source>
        <dbReference type="EMBL" id="CAJ2512746.1"/>
    </source>
</evidence>
<dbReference type="PANTHER" id="PTHR37536">
    <property type="entry name" value="PUTATIVE (AFU_ORTHOLOGUE AFUA_3G02970)-RELATED"/>
    <property type="match status" value="1"/>
</dbReference>
<dbReference type="Gene3D" id="2.60.120.700">
    <property type="entry name" value="Peptidase G1"/>
    <property type="match status" value="1"/>
</dbReference>
<accession>A0AAI8VRH7</accession>
<keyword evidence="4" id="KW-1185">Reference proteome</keyword>
<dbReference type="AlphaFoldDB" id="A0AAI8VRH7"/>
<dbReference type="SUPFAM" id="SSF49899">
    <property type="entry name" value="Concanavalin A-like lectins/glucanases"/>
    <property type="match status" value="1"/>
</dbReference>